<accession>A0A1C7D4Y7</accession>
<evidence type="ECO:0000256" key="6">
    <source>
        <dbReference type="SAM" id="Phobius"/>
    </source>
</evidence>
<dbReference type="InterPro" id="IPR020846">
    <property type="entry name" value="MFS_dom"/>
</dbReference>
<keyword evidence="2" id="KW-0813">Transport</keyword>
<dbReference type="GO" id="GO:0022857">
    <property type="term" value="F:transmembrane transporter activity"/>
    <property type="evidence" value="ECO:0007669"/>
    <property type="project" value="InterPro"/>
</dbReference>
<feature type="transmembrane region" description="Helical" evidence="6">
    <location>
        <begin position="222"/>
        <end position="240"/>
    </location>
</feature>
<feature type="transmembrane region" description="Helical" evidence="6">
    <location>
        <begin position="255"/>
        <end position="277"/>
    </location>
</feature>
<feature type="domain" description="Major facilitator superfamily (MFS) profile" evidence="7">
    <location>
        <begin position="13"/>
        <end position="412"/>
    </location>
</feature>
<dbReference type="InterPro" id="IPR044770">
    <property type="entry name" value="MFS_spinster-like"/>
</dbReference>
<dbReference type="CDD" id="cd17328">
    <property type="entry name" value="MFS_spinster_like"/>
    <property type="match status" value="1"/>
</dbReference>
<keyword evidence="4 6" id="KW-1133">Transmembrane helix</keyword>
<dbReference type="EMBL" id="CP016545">
    <property type="protein sequence ID" value="ANU06537.1"/>
    <property type="molecule type" value="Genomic_DNA"/>
</dbReference>
<evidence type="ECO:0000256" key="3">
    <source>
        <dbReference type="ARBA" id="ARBA00022692"/>
    </source>
</evidence>
<dbReference type="PATRIC" id="fig|645517.4.peg.210"/>
<dbReference type="GO" id="GO:0016020">
    <property type="term" value="C:membrane"/>
    <property type="evidence" value="ECO:0007669"/>
    <property type="project" value="UniProtKB-SubCell"/>
</dbReference>
<dbReference type="OrthoDB" id="7400989at2"/>
<dbReference type="SUPFAM" id="SSF103473">
    <property type="entry name" value="MFS general substrate transporter"/>
    <property type="match status" value="1"/>
</dbReference>
<evidence type="ECO:0000256" key="4">
    <source>
        <dbReference type="ARBA" id="ARBA00022989"/>
    </source>
</evidence>
<gene>
    <name evidence="8" type="primary">dgoT</name>
    <name evidence="8" type="ORF">A6F65_00210</name>
</gene>
<dbReference type="PANTHER" id="PTHR23505:SF79">
    <property type="entry name" value="PROTEIN SPINSTER"/>
    <property type="match status" value="1"/>
</dbReference>
<dbReference type="PROSITE" id="PS50850">
    <property type="entry name" value="MFS"/>
    <property type="match status" value="1"/>
</dbReference>
<feature type="transmembrane region" description="Helical" evidence="6">
    <location>
        <begin position="51"/>
        <end position="70"/>
    </location>
</feature>
<evidence type="ECO:0000256" key="1">
    <source>
        <dbReference type="ARBA" id="ARBA00004141"/>
    </source>
</evidence>
<evidence type="ECO:0000256" key="2">
    <source>
        <dbReference type="ARBA" id="ARBA00022448"/>
    </source>
</evidence>
<feature type="transmembrane region" description="Helical" evidence="6">
    <location>
        <begin position="350"/>
        <end position="373"/>
    </location>
</feature>
<dbReference type="KEGG" id="anh:A6F65_00210"/>
<comment type="subcellular location">
    <subcellularLocation>
        <location evidence="1">Membrane</location>
        <topology evidence="1">Multi-pass membrane protein</topology>
    </subcellularLocation>
</comment>
<sequence>MTPRTRRDAPWLALALLLCVATVGFIDRIIVNVLVEPIKDEFGLSDTQVSLMGAAFALLNVIFGIIAARFAERVVRVNLIAFGTFAWSVATGICGIATSWVQLLVARMGVGLAESIGLAGNQSVLSDYFPARRRGLAISILLLSPPLGALIGFVGGGLVAQELGWRATFIVAAIPGILIAAAVWLFVAEPTRGRHDTESADDLPSFRDVLVRFWRVRSARQLVIGGALAAMFAFALNYFFTSMLMRRFGLPIGEAAIYAGLIASIPALFSVVFCGWLGDRIGPRSPAAYALIPGIFLAIGGPLLAFGLTRDSLEMLLAFVALASFFNLGFLGITYAAIQNLMHPRMRATASALLNGIYSFAGALGPFLVGMLSDRLALVYDPGRGLAYALAIAAMLCIWSALHYGLAARHLPKDLEGRL</sequence>
<dbReference type="InterPro" id="IPR036259">
    <property type="entry name" value="MFS_trans_sf"/>
</dbReference>
<feature type="transmembrane region" description="Helical" evidence="6">
    <location>
        <begin position="315"/>
        <end position="338"/>
    </location>
</feature>
<dbReference type="Pfam" id="PF07690">
    <property type="entry name" value="MFS_1"/>
    <property type="match status" value="1"/>
</dbReference>
<feature type="transmembrane region" description="Helical" evidence="6">
    <location>
        <begin position="77"/>
        <end position="98"/>
    </location>
</feature>
<keyword evidence="9" id="KW-1185">Reference proteome</keyword>
<dbReference type="Proteomes" id="UP000092698">
    <property type="component" value="Chromosome"/>
</dbReference>
<evidence type="ECO:0000313" key="8">
    <source>
        <dbReference type="EMBL" id="ANU06537.1"/>
    </source>
</evidence>
<dbReference type="InterPro" id="IPR011701">
    <property type="entry name" value="MFS"/>
</dbReference>
<evidence type="ECO:0000256" key="5">
    <source>
        <dbReference type="ARBA" id="ARBA00023136"/>
    </source>
</evidence>
<dbReference type="AlphaFoldDB" id="A0A1C7D4Y7"/>
<reference evidence="8 9" key="1">
    <citation type="submission" date="2016-07" db="EMBL/GenBank/DDBJ databases">
        <title>Complete genome sequence of Altererythrobacter namhicola JCM 16345T, containing esterase-encoding genes.</title>
        <authorList>
            <person name="Cheng H."/>
            <person name="Wu Y.-H."/>
            <person name="Jian S.-L."/>
            <person name="Huo Y.-Y."/>
            <person name="Wang C.-S."/>
            <person name="Xu X.-W."/>
        </authorList>
    </citation>
    <scope>NUCLEOTIDE SEQUENCE [LARGE SCALE GENOMIC DNA]</scope>
    <source>
        <strain evidence="8 9">JCM 16345</strain>
    </source>
</reference>
<name>A0A1C7D4Y7_9SPHN</name>
<evidence type="ECO:0000313" key="9">
    <source>
        <dbReference type="Proteomes" id="UP000092698"/>
    </source>
</evidence>
<feature type="transmembrane region" description="Helical" evidence="6">
    <location>
        <begin position="136"/>
        <end position="159"/>
    </location>
</feature>
<dbReference type="STRING" id="645517.A6F65_00210"/>
<feature type="transmembrane region" description="Helical" evidence="6">
    <location>
        <begin position="12"/>
        <end position="31"/>
    </location>
</feature>
<keyword evidence="3 6" id="KW-0812">Transmembrane</keyword>
<feature type="transmembrane region" description="Helical" evidence="6">
    <location>
        <begin position="385"/>
        <end position="406"/>
    </location>
</feature>
<organism evidence="8 9">
    <name type="scientific">Paraurantiacibacter namhicola</name>
    <dbReference type="NCBI Taxonomy" id="645517"/>
    <lineage>
        <taxon>Bacteria</taxon>
        <taxon>Pseudomonadati</taxon>
        <taxon>Pseudomonadota</taxon>
        <taxon>Alphaproteobacteria</taxon>
        <taxon>Sphingomonadales</taxon>
        <taxon>Erythrobacteraceae</taxon>
        <taxon>Paraurantiacibacter</taxon>
    </lineage>
</organism>
<dbReference type="PANTHER" id="PTHR23505">
    <property type="entry name" value="SPINSTER"/>
    <property type="match status" value="1"/>
</dbReference>
<feature type="transmembrane region" description="Helical" evidence="6">
    <location>
        <begin position="289"/>
        <end position="309"/>
    </location>
</feature>
<dbReference type="RefSeq" id="WP_067784835.1">
    <property type="nucleotide sequence ID" value="NZ_CP016545.1"/>
</dbReference>
<proteinExistence type="predicted"/>
<evidence type="ECO:0000259" key="7">
    <source>
        <dbReference type="PROSITE" id="PS50850"/>
    </source>
</evidence>
<protein>
    <submittedName>
        <fullName evidence="8">D-galactonate transporter</fullName>
    </submittedName>
</protein>
<feature type="transmembrane region" description="Helical" evidence="6">
    <location>
        <begin position="104"/>
        <end position="124"/>
    </location>
</feature>
<feature type="transmembrane region" description="Helical" evidence="6">
    <location>
        <begin position="165"/>
        <end position="187"/>
    </location>
</feature>
<keyword evidence="5 6" id="KW-0472">Membrane</keyword>
<dbReference type="Gene3D" id="1.20.1250.20">
    <property type="entry name" value="MFS general substrate transporter like domains"/>
    <property type="match status" value="1"/>
</dbReference>